<sequence length="64" mass="7317">MTTELKQGCDLKRGDVLRTWFGNQTILQVLPYSGPFDFVCGVAKFPDAEMSIVRDGRYEVLFTR</sequence>
<dbReference type="EMBL" id="JANSLM010000037">
    <property type="protein sequence ID" value="MDT8843978.1"/>
    <property type="molecule type" value="Genomic_DNA"/>
</dbReference>
<evidence type="ECO:0000313" key="1">
    <source>
        <dbReference type="EMBL" id="MDT8843978.1"/>
    </source>
</evidence>
<name>A0AAP5QI98_9BURK</name>
<organism evidence="1 2">
    <name type="scientific">Paraburkholderia fungorum</name>
    <dbReference type="NCBI Taxonomy" id="134537"/>
    <lineage>
        <taxon>Bacteria</taxon>
        <taxon>Pseudomonadati</taxon>
        <taxon>Pseudomonadota</taxon>
        <taxon>Betaproteobacteria</taxon>
        <taxon>Burkholderiales</taxon>
        <taxon>Burkholderiaceae</taxon>
        <taxon>Paraburkholderia</taxon>
    </lineage>
</organism>
<gene>
    <name evidence="1" type="ORF">ParKJ_42085</name>
</gene>
<dbReference type="AlphaFoldDB" id="A0AAP5QI98"/>
<dbReference type="Proteomes" id="UP001246473">
    <property type="component" value="Unassembled WGS sequence"/>
</dbReference>
<reference evidence="1" key="1">
    <citation type="submission" date="2022-08" db="EMBL/GenBank/DDBJ databases">
        <authorList>
            <person name="Kim S.-J."/>
        </authorList>
    </citation>
    <scope>NUCLEOTIDE SEQUENCE</scope>
    <source>
        <strain evidence="1">KJ</strain>
    </source>
</reference>
<protein>
    <submittedName>
        <fullName evidence="1">Uncharacterized protein</fullName>
    </submittedName>
</protein>
<proteinExistence type="predicted"/>
<dbReference type="RefSeq" id="WP_315697792.1">
    <property type="nucleotide sequence ID" value="NZ_JANSLM010000037.1"/>
</dbReference>
<comment type="caution">
    <text evidence="1">The sequence shown here is derived from an EMBL/GenBank/DDBJ whole genome shotgun (WGS) entry which is preliminary data.</text>
</comment>
<evidence type="ECO:0000313" key="2">
    <source>
        <dbReference type="Proteomes" id="UP001246473"/>
    </source>
</evidence>
<accession>A0AAP5QI98</accession>